<proteinExistence type="predicted"/>
<evidence type="ECO:0000256" key="3">
    <source>
        <dbReference type="ARBA" id="ARBA00023125"/>
    </source>
</evidence>
<evidence type="ECO:0000256" key="4">
    <source>
        <dbReference type="ARBA" id="ARBA00023163"/>
    </source>
</evidence>
<keyword evidence="5" id="KW-0539">Nucleus</keyword>
<dbReference type="EMBL" id="KZ826356">
    <property type="protein sequence ID" value="PYI05711.1"/>
    <property type="molecule type" value="Genomic_DNA"/>
</dbReference>
<feature type="region of interest" description="Disordered" evidence="6">
    <location>
        <begin position="410"/>
        <end position="429"/>
    </location>
</feature>
<dbReference type="AlphaFoldDB" id="A0A319E731"/>
<reference evidence="8 9" key="1">
    <citation type="submission" date="2018-02" db="EMBL/GenBank/DDBJ databases">
        <title>The genomes of Aspergillus section Nigri reveals drivers in fungal speciation.</title>
        <authorList>
            <consortium name="DOE Joint Genome Institute"/>
            <person name="Vesth T.C."/>
            <person name="Nybo J."/>
            <person name="Theobald S."/>
            <person name="Brandl J."/>
            <person name="Frisvad J.C."/>
            <person name="Nielsen K.F."/>
            <person name="Lyhne E.K."/>
            <person name="Kogle M.E."/>
            <person name="Kuo A."/>
            <person name="Riley R."/>
            <person name="Clum A."/>
            <person name="Nolan M."/>
            <person name="Lipzen A."/>
            <person name="Salamov A."/>
            <person name="Henrissat B."/>
            <person name="Wiebenga A."/>
            <person name="De vries R.P."/>
            <person name="Grigoriev I.V."/>
            <person name="Mortensen U.H."/>
            <person name="Andersen M.R."/>
            <person name="Baker S.E."/>
        </authorList>
    </citation>
    <scope>NUCLEOTIDE SEQUENCE [LARGE SCALE GENOMIC DNA]</scope>
    <source>
        <strain evidence="8 9">CBS 121057</strain>
    </source>
</reference>
<dbReference type="CDD" id="cd00067">
    <property type="entry name" value="GAL4"/>
    <property type="match status" value="1"/>
</dbReference>
<keyword evidence="4" id="KW-0804">Transcription</keyword>
<feature type="domain" description="Zn(2)-C6 fungal-type" evidence="7">
    <location>
        <begin position="75"/>
        <end position="109"/>
    </location>
</feature>
<sequence>MYSSAPIDQAMAQPLYSPEEVGFDSSSKREALSIAPSVRSDSHYEMVDRSTGCMSPSTELDSKNRHSTRRRIQVACNRCRKRKIKCSGDPGDGQGCSNCRTSGNTSCHFLRVNSSMLQTKVGEWPYPSCTAAMPSSQRSGLYGPSMTPKMGGAPMAAPSTFRMASFPRAPSYDMGSAHSQGAYHRFPFGVDPPIHYEDDASAYTTPSSAYMLPGVSPNVFTDFCAWSPKTWGHNVHVGRSPTGPVFSDSDAEAALTHPAFFNLTQSNDAPPIVPTMSFSAAERQGENRTLPNPSRNQAQMGLGAFTTPEEALSGLPHDYRGGSWTSKSAILNHGSVQGPHGGYRSGLINRPKPTPDFLYGLLPSSGTSSPLVSAGSFPTTMDTIDAGDGQPSRTFSHDHLSDYGSDTYVYSSSERRDKGHSKHDGSGSMLMNGLTYTRPGPVPGHHSSLPLVPTAFRSTTEMHHTAMPTLSSSEY</sequence>
<dbReference type="SMART" id="SM00066">
    <property type="entry name" value="GAL4"/>
    <property type="match status" value="1"/>
</dbReference>
<organism evidence="8 9">
    <name type="scientific">Aspergillus sclerotiicarbonarius (strain CBS 121057 / IBT 28362)</name>
    <dbReference type="NCBI Taxonomy" id="1448318"/>
    <lineage>
        <taxon>Eukaryota</taxon>
        <taxon>Fungi</taxon>
        <taxon>Dikarya</taxon>
        <taxon>Ascomycota</taxon>
        <taxon>Pezizomycotina</taxon>
        <taxon>Eurotiomycetes</taxon>
        <taxon>Eurotiomycetidae</taxon>
        <taxon>Eurotiales</taxon>
        <taxon>Aspergillaceae</taxon>
        <taxon>Aspergillus</taxon>
        <taxon>Aspergillus subgen. Circumdati</taxon>
    </lineage>
</organism>
<dbReference type="SUPFAM" id="SSF57701">
    <property type="entry name" value="Zn2/Cys6 DNA-binding domain"/>
    <property type="match status" value="1"/>
</dbReference>
<keyword evidence="3" id="KW-0238">DNA-binding</keyword>
<dbReference type="GO" id="GO:0009893">
    <property type="term" value="P:positive regulation of metabolic process"/>
    <property type="evidence" value="ECO:0007669"/>
    <property type="project" value="UniProtKB-ARBA"/>
</dbReference>
<dbReference type="Pfam" id="PF00172">
    <property type="entry name" value="Zn_clus"/>
    <property type="match status" value="1"/>
</dbReference>
<accession>A0A319E731</accession>
<feature type="compositionally biased region" description="Basic and acidic residues" evidence="6">
    <location>
        <begin position="413"/>
        <end position="425"/>
    </location>
</feature>
<evidence type="ECO:0000259" key="7">
    <source>
        <dbReference type="PROSITE" id="PS50048"/>
    </source>
</evidence>
<dbReference type="Proteomes" id="UP000248423">
    <property type="component" value="Unassembled WGS sequence"/>
</dbReference>
<dbReference type="VEuPathDB" id="FungiDB:BO78DRAFT_461843"/>
<comment type="subcellular location">
    <subcellularLocation>
        <location evidence="1">Nucleus</location>
    </subcellularLocation>
</comment>
<evidence type="ECO:0000313" key="8">
    <source>
        <dbReference type="EMBL" id="PYI05711.1"/>
    </source>
</evidence>
<dbReference type="InterPro" id="IPR001138">
    <property type="entry name" value="Zn2Cys6_DnaBD"/>
</dbReference>
<dbReference type="GO" id="GO:0000981">
    <property type="term" value="F:DNA-binding transcription factor activity, RNA polymerase II-specific"/>
    <property type="evidence" value="ECO:0007669"/>
    <property type="project" value="InterPro"/>
</dbReference>
<dbReference type="PANTHER" id="PTHR46910:SF37">
    <property type="entry name" value="ZN(II)2CYS6 TRANSCRIPTION FACTOR (EUROFUNG)"/>
    <property type="match status" value="1"/>
</dbReference>
<dbReference type="STRING" id="1448318.A0A319E731"/>
<dbReference type="GO" id="GO:0003677">
    <property type="term" value="F:DNA binding"/>
    <property type="evidence" value="ECO:0007669"/>
    <property type="project" value="UniProtKB-KW"/>
</dbReference>
<dbReference type="InterPro" id="IPR036864">
    <property type="entry name" value="Zn2-C6_fun-type_DNA-bd_sf"/>
</dbReference>
<evidence type="ECO:0000313" key="9">
    <source>
        <dbReference type="Proteomes" id="UP000248423"/>
    </source>
</evidence>
<dbReference type="GO" id="GO:0005634">
    <property type="term" value="C:nucleus"/>
    <property type="evidence" value="ECO:0007669"/>
    <property type="project" value="UniProtKB-SubCell"/>
</dbReference>
<dbReference type="PROSITE" id="PS00463">
    <property type="entry name" value="ZN2_CY6_FUNGAL_1"/>
    <property type="match status" value="1"/>
</dbReference>
<keyword evidence="2" id="KW-0805">Transcription regulation</keyword>
<dbReference type="InterPro" id="IPR050987">
    <property type="entry name" value="AtrR-like"/>
</dbReference>
<protein>
    <recommendedName>
        <fullName evidence="7">Zn(2)-C6 fungal-type domain-containing protein</fullName>
    </recommendedName>
</protein>
<dbReference type="GO" id="GO:0008270">
    <property type="term" value="F:zinc ion binding"/>
    <property type="evidence" value="ECO:0007669"/>
    <property type="project" value="InterPro"/>
</dbReference>
<dbReference type="Gene3D" id="4.10.240.10">
    <property type="entry name" value="Zn(2)-C6 fungal-type DNA-binding domain"/>
    <property type="match status" value="1"/>
</dbReference>
<keyword evidence="9" id="KW-1185">Reference proteome</keyword>
<evidence type="ECO:0000256" key="2">
    <source>
        <dbReference type="ARBA" id="ARBA00023015"/>
    </source>
</evidence>
<dbReference type="PROSITE" id="PS50048">
    <property type="entry name" value="ZN2_CY6_FUNGAL_2"/>
    <property type="match status" value="1"/>
</dbReference>
<name>A0A319E731_ASPSB</name>
<dbReference type="PANTHER" id="PTHR46910">
    <property type="entry name" value="TRANSCRIPTION FACTOR PDR1"/>
    <property type="match status" value="1"/>
</dbReference>
<evidence type="ECO:0000256" key="6">
    <source>
        <dbReference type="SAM" id="MobiDB-lite"/>
    </source>
</evidence>
<evidence type="ECO:0000256" key="5">
    <source>
        <dbReference type="ARBA" id="ARBA00023242"/>
    </source>
</evidence>
<dbReference type="OrthoDB" id="5394557at2759"/>
<evidence type="ECO:0000256" key="1">
    <source>
        <dbReference type="ARBA" id="ARBA00004123"/>
    </source>
</evidence>
<gene>
    <name evidence="8" type="ORF">BO78DRAFT_461843</name>
</gene>